<dbReference type="eggNOG" id="KOG4197">
    <property type="taxonomic scope" value="Eukaryota"/>
</dbReference>
<evidence type="ECO:0000256" key="2">
    <source>
        <dbReference type="ARBA" id="ARBA00022737"/>
    </source>
</evidence>
<feature type="repeat" description="PPR" evidence="3">
    <location>
        <begin position="346"/>
        <end position="380"/>
    </location>
</feature>
<dbReference type="Pfam" id="PF01535">
    <property type="entry name" value="PPR"/>
    <property type="match status" value="6"/>
</dbReference>
<evidence type="ECO:0000313" key="5">
    <source>
        <dbReference type="RefSeq" id="XP_010265733.1"/>
    </source>
</evidence>
<dbReference type="PANTHER" id="PTHR47939:SF5">
    <property type="entry name" value="PENTACOTRIPEPTIDE-REPEAT REGION OF PRORP DOMAIN-CONTAINING PROTEIN"/>
    <property type="match status" value="1"/>
</dbReference>
<keyword evidence="2" id="KW-0677">Repeat</keyword>
<dbReference type="KEGG" id="nnu:104603406"/>
<organism evidence="4 5">
    <name type="scientific">Nelumbo nucifera</name>
    <name type="common">Sacred lotus</name>
    <dbReference type="NCBI Taxonomy" id="4432"/>
    <lineage>
        <taxon>Eukaryota</taxon>
        <taxon>Viridiplantae</taxon>
        <taxon>Streptophyta</taxon>
        <taxon>Embryophyta</taxon>
        <taxon>Tracheophyta</taxon>
        <taxon>Spermatophyta</taxon>
        <taxon>Magnoliopsida</taxon>
        <taxon>Proteales</taxon>
        <taxon>Nelumbonaceae</taxon>
        <taxon>Nelumbo</taxon>
    </lineage>
</organism>
<dbReference type="Gene3D" id="1.25.40.10">
    <property type="entry name" value="Tetratricopeptide repeat domain"/>
    <property type="match status" value="3"/>
</dbReference>
<dbReference type="InterPro" id="IPR002885">
    <property type="entry name" value="PPR_rpt"/>
</dbReference>
<feature type="repeat" description="PPR" evidence="3">
    <location>
        <begin position="381"/>
        <end position="415"/>
    </location>
</feature>
<keyword evidence="4" id="KW-1185">Reference proteome</keyword>
<dbReference type="GeneID" id="104603406"/>
<dbReference type="InterPro" id="IPR050667">
    <property type="entry name" value="PPR-containing_protein"/>
</dbReference>
<dbReference type="PANTHER" id="PTHR47939">
    <property type="entry name" value="MEMBRANE-ASSOCIATED SALT-INDUCIBLE PROTEIN-LIKE"/>
    <property type="match status" value="1"/>
</dbReference>
<dbReference type="NCBIfam" id="TIGR00756">
    <property type="entry name" value="PPR"/>
    <property type="match status" value="5"/>
</dbReference>
<accession>A0A1U8ADX4</accession>
<dbReference type="Pfam" id="PF13041">
    <property type="entry name" value="PPR_2"/>
    <property type="match status" value="1"/>
</dbReference>
<name>A0A1U8ADX4_NELNU</name>
<dbReference type="OrthoDB" id="185373at2759"/>
<feature type="repeat" description="PPR" evidence="3">
    <location>
        <begin position="482"/>
        <end position="516"/>
    </location>
</feature>
<dbReference type="FunCoup" id="A0A1U8ADX4">
    <property type="interactions" value="673"/>
</dbReference>
<evidence type="ECO:0000256" key="3">
    <source>
        <dbReference type="PROSITE-ProRule" id="PRU00708"/>
    </source>
</evidence>
<gene>
    <name evidence="5" type="primary">LOC104603406</name>
</gene>
<proteinExistence type="inferred from homology"/>
<feature type="repeat" description="PPR" evidence="3">
    <location>
        <begin position="311"/>
        <end position="345"/>
    </location>
</feature>
<sequence>MLWQLGLKQRYFKKILMAVAFFSLAVRRRAKPLLLVSLLFRPSFHQPFNISLQTFYSFHSSATSPSFFSPSQTHLQKYQISPLESSPNYDTSDFEVDGEETCNPNEPGLDGFLETLKQTKQLPSEGDATAFLEESGVRPTRGLVYSAIWALRHEWELALLAFRWGERWGCQSADVWNLMIWVLGKHRSFRTAWSLIRDMHRFSLSTRRALLIMISRYAAANNPSKAIRTFHAMDRFKIIPDTEAFFILLRALCKHGNIEEAEEFMLINRKVFPLETEGFNIILNGWCNISVDVVEAKRVWRGMSNNCVTPNATSYTCMISCFSKDGNLFDSLRLYDEMKKRGWIPGLEVYNSLINVLTRENCLKEALHVIDKIKETGLRPDSSTYNAIILPLCEAHKLVEARNVWANMVREGLKPTITTYHAFIGGMNVEGTLEMLSQMREAHCGPNSHTYLLVLNKFFKLGQPGNALKMWLEIEKYELLPDSAHYAALIQGLAACGWLMKAREFYAEMRSRGFLDDPELEKLLREPLVGNKCHKGGPLQNGNEDIRIPCTKGHIRGRKVFRPMKR</sequence>
<dbReference type="OMA" id="SMIRPLC"/>
<evidence type="ECO:0000256" key="1">
    <source>
        <dbReference type="ARBA" id="ARBA00007626"/>
    </source>
</evidence>
<dbReference type="InterPro" id="IPR011990">
    <property type="entry name" value="TPR-like_helical_dom_sf"/>
</dbReference>
<reference evidence="5" key="1">
    <citation type="submission" date="2025-08" db="UniProtKB">
        <authorList>
            <consortium name="RefSeq"/>
        </authorList>
    </citation>
    <scope>IDENTIFICATION</scope>
</reference>
<protein>
    <submittedName>
        <fullName evidence="5">Pentatricopeptide repeat-containing protein At1g80880, mitochondrial</fullName>
    </submittedName>
</protein>
<dbReference type="Proteomes" id="UP000189703">
    <property type="component" value="Unplaced"/>
</dbReference>
<evidence type="ECO:0000313" key="4">
    <source>
        <dbReference type="Proteomes" id="UP000189703"/>
    </source>
</evidence>
<dbReference type="InParanoid" id="A0A1U8ADX4"/>
<dbReference type="RefSeq" id="XP_010265733.1">
    <property type="nucleotide sequence ID" value="XM_010267431.1"/>
</dbReference>
<comment type="similarity">
    <text evidence="1">Belongs to the PPR family. P subfamily.</text>
</comment>
<dbReference type="PROSITE" id="PS51375">
    <property type="entry name" value="PPR"/>
    <property type="match status" value="4"/>
</dbReference>
<dbReference type="AlphaFoldDB" id="A0A1U8ADX4"/>